<name>A0A831UCI1_GEOME</name>
<dbReference type="GO" id="GO:0071555">
    <property type="term" value="P:cell wall organization"/>
    <property type="evidence" value="ECO:0007669"/>
    <property type="project" value="UniProtKB-KW"/>
</dbReference>
<dbReference type="Gene3D" id="3.30.1490.480">
    <property type="entry name" value="Endolytic murein transglycosylase"/>
    <property type="match status" value="1"/>
</dbReference>
<dbReference type="AlphaFoldDB" id="A0A831UCI1"/>
<dbReference type="HAMAP" id="MF_02065">
    <property type="entry name" value="MltG"/>
    <property type="match status" value="1"/>
</dbReference>
<evidence type="ECO:0000256" key="4">
    <source>
        <dbReference type="ARBA" id="ARBA00023136"/>
    </source>
</evidence>
<dbReference type="CDD" id="cd08010">
    <property type="entry name" value="MltG_like"/>
    <property type="match status" value="1"/>
</dbReference>
<keyword evidence="6 7" id="KW-0961">Cell wall biogenesis/degradation</keyword>
<dbReference type="GO" id="GO:0008932">
    <property type="term" value="F:lytic endotransglycosylase activity"/>
    <property type="evidence" value="ECO:0007669"/>
    <property type="project" value="UniProtKB-UniRule"/>
</dbReference>
<keyword evidence="5 7" id="KW-0456">Lyase</keyword>
<comment type="caution">
    <text evidence="8">The sequence shown here is derived from an EMBL/GenBank/DDBJ whole genome shotgun (WGS) entry which is preliminary data.</text>
</comment>
<keyword evidence="3 7" id="KW-1133">Transmembrane helix</keyword>
<comment type="subcellular location">
    <subcellularLocation>
        <location evidence="7">Cell membrane</location>
        <topology evidence="7">Single-pass membrane protein</topology>
    </subcellularLocation>
</comment>
<evidence type="ECO:0000256" key="3">
    <source>
        <dbReference type="ARBA" id="ARBA00022989"/>
    </source>
</evidence>
<comment type="function">
    <text evidence="7">Functions as a peptidoglycan terminase that cleaves nascent peptidoglycan strands endolytically to terminate their elongation.</text>
</comment>
<proteinExistence type="inferred from homology"/>
<dbReference type="EMBL" id="DSOV01000033">
    <property type="protein sequence ID" value="HEN42195.1"/>
    <property type="molecule type" value="Genomic_DNA"/>
</dbReference>
<dbReference type="NCBIfam" id="TIGR00247">
    <property type="entry name" value="endolytic transglycosylase MltG"/>
    <property type="match status" value="1"/>
</dbReference>
<dbReference type="PANTHER" id="PTHR30518">
    <property type="entry name" value="ENDOLYTIC MUREIN TRANSGLYCOSYLASE"/>
    <property type="match status" value="1"/>
</dbReference>
<comment type="similarity">
    <text evidence="7">Belongs to the transglycosylase MltG family.</text>
</comment>
<keyword evidence="2 7" id="KW-0812">Transmembrane</keyword>
<dbReference type="PANTHER" id="PTHR30518:SF2">
    <property type="entry name" value="ENDOLYTIC MUREIN TRANSGLYCOSYLASE"/>
    <property type="match status" value="1"/>
</dbReference>
<dbReference type="Gene3D" id="3.30.160.60">
    <property type="entry name" value="Classic Zinc Finger"/>
    <property type="match status" value="1"/>
</dbReference>
<dbReference type="EC" id="4.2.2.29" evidence="7"/>
<protein>
    <recommendedName>
        <fullName evidence="7">Endolytic murein transglycosylase</fullName>
        <ecNumber evidence="7">4.2.2.29</ecNumber>
    </recommendedName>
    <alternativeName>
        <fullName evidence="7">Peptidoglycan lytic transglycosylase</fullName>
    </alternativeName>
    <alternativeName>
        <fullName evidence="7">Peptidoglycan polymerization terminase</fullName>
    </alternativeName>
</protein>
<evidence type="ECO:0000256" key="5">
    <source>
        <dbReference type="ARBA" id="ARBA00023239"/>
    </source>
</evidence>
<dbReference type="InterPro" id="IPR003770">
    <property type="entry name" value="MLTG-like"/>
</dbReference>
<evidence type="ECO:0000256" key="2">
    <source>
        <dbReference type="ARBA" id="ARBA00022692"/>
    </source>
</evidence>
<evidence type="ECO:0000256" key="6">
    <source>
        <dbReference type="ARBA" id="ARBA00023316"/>
    </source>
</evidence>
<accession>A0A831UCI1</accession>
<keyword evidence="4 7" id="KW-0472">Membrane</keyword>
<reference evidence="8" key="1">
    <citation type="journal article" date="2020" name="mSystems">
        <title>Genome- and Community-Level Interaction Insights into Carbon Utilization and Element Cycling Functions of Hydrothermarchaeota in Hydrothermal Sediment.</title>
        <authorList>
            <person name="Zhou Z."/>
            <person name="Liu Y."/>
            <person name="Xu W."/>
            <person name="Pan J."/>
            <person name="Luo Z.H."/>
            <person name="Li M."/>
        </authorList>
    </citation>
    <scope>NUCLEOTIDE SEQUENCE [LARGE SCALE GENOMIC DNA]</scope>
    <source>
        <strain evidence="8">SpSt-349</strain>
    </source>
</reference>
<sequence>MDDLIPPPPTAGETGDAPKRRLACLKNRRIQAFIGIALILLLALPLRYALFLVSPAGDGQTVRIVHIAKGEPLSRIAGSLERQGIVSSARLLVVHARLKGVASKLQAGEYRFSDGMRPAEILRMMVNGEVNTRRFAVPEGYSIHQLAELLENQRFFTREGFLKAATDPALLAELGIEGKSAEGYLFPSTYDVPRTMDEAALIRAMAAQFRKVYDGEFSGAAERIGMTPRQVVTLASIIEKEAVVASERPLISSVFHNRLARGMRLQSDPTAVYGVRAFAGTVTKQDVERPTPYNTYLIPGLPPGPIGNPGKEAIEAALNPARTGYLYFVAKRDGTHHFSATLDEHNAAVNTYLKSNNGN</sequence>
<feature type="transmembrane region" description="Helical" evidence="7">
    <location>
        <begin position="30"/>
        <end position="50"/>
    </location>
</feature>
<keyword evidence="1 7" id="KW-1003">Cell membrane</keyword>
<organism evidence="8">
    <name type="scientific">Geobacter metallireducens</name>
    <dbReference type="NCBI Taxonomy" id="28232"/>
    <lineage>
        <taxon>Bacteria</taxon>
        <taxon>Pseudomonadati</taxon>
        <taxon>Thermodesulfobacteriota</taxon>
        <taxon>Desulfuromonadia</taxon>
        <taxon>Geobacterales</taxon>
        <taxon>Geobacteraceae</taxon>
        <taxon>Geobacter</taxon>
    </lineage>
</organism>
<evidence type="ECO:0000313" key="8">
    <source>
        <dbReference type="EMBL" id="HEN42195.1"/>
    </source>
</evidence>
<dbReference type="GO" id="GO:0005886">
    <property type="term" value="C:plasma membrane"/>
    <property type="evidence" value="ECO:0007669"/>
    <property type="project" value="UniProtKB-SubCell"/>
</dbReference>
<feature type="site" description="Important for catalytic activity" evidence="7">
    <location>
        <position position="241"/>
    </location>
</feature>
<evidence type="ECO:0000256" key="7">
    <source>
        <dbReference type="HAMAP-Rule" id="MF_02065"/>
    </source>
</evidence>
<dbReference type="Pfam" id="PF02618">
    <property type="entry name" value="YceG"/>
    <property type="match status" value="1"/>
</dbReference>
<dbReference type="GO" id="GO:0009252">
    <property type="term" value="P:peptidoglycan biosynthetic process"/>
    <property type="evidence" value="ECO:0007669"/>
    <property type="project" value="UniProtKB-UniRule"/>
</dbReference>
<gene>
    <name evidence="7 8" type="primary">mltG</name>
    <name evidence="8" type="ORF">ENQ87_07435</name>
</gene>
<evidence type="ECO:0000256" key="1">
    <source>
        <dbReference type="ARBA" id="ARBA00022475"/>
    </source>
</evidence>
<comment type="catalytic activity">
    <reaction evidence="7">
        <text>a peptidoglycan chain = a peptidoglycan chain with N-acetyl-1,6-anhydromuramyl-[peptide] at the reducing end + a peptidoglycan chain with N-acetylglucosamine at the non-reducing end.</text>
        <dbReference type="EC" id="4.2.2.29"/>
    </reaction>
</comment>